<dbReference type="AlphaFoldDB" id="A0A4R0RJ99"/>
<dbReference type="STRING" id="92696.A0A4R0RJ99"/>
<name>A0A4R0RJ99_9APHY</name>
<evidence type="ECO:0000313" key="2">
    <source>
        <dbReference type="EMBL" id="TCD62374.1"/>
    </source>
</evidence>
<evidence type="ECO:0000256" key="1">
    <source>
        <dbReference type="SAM" id="MobiDB-lite"/>
    </source>
</evidence>
<comment type="caution">
    <text evidence="2">The sequence shown here is derived from an EMBL/GenBank/DDBJ whole genome shotgun (WGS) entry which is preliminary data.</text>
</comment>
<sequence>MVTTRRQTAASSDSNATTDKLPAKPASKRGQATNKKPASKVSKREAEAGSKREADDEGVVETEAPPAKKTKGDDEHGSRSTKGPVESTTIERGHIYFFYRPKVELEEAHSIDDVQRFHMLLVPRPPEFSVHSGAGEEEEKEGEMQLIDEGADAVPAPETTNETKKAFRLIPIGKKSLPDPDVGGGGKGGGRKQVFWATVSTVGSDLKKLEEGLGAKTYETKTKGTRHQGPARLAARGAYAIVNSQGKTPSSRETHFGYHLSHPSPSDLGEVQEVLGIHPASSFILQVKNPLAPNTGSTRSALPGSKKVEYPEEVMTGVFGKGGGKGREAFGLRFATIERKEMLDYEGVELLFIAARSGDQGLETSLGEGRGDALTEAEEKESRETIDHVLKELAIDAEKIPAEPLKGEWI</sequence>
<dbReference type="OrthoDB" id="1028014at2759"/>
<dbReference type="EMBL" id="RWJN01000377">
    <property type="protein sequence ID" value="TCD62374.1"/>
    <property type="molecule type" value="Genomic_DNA"/>
</dbReference>
<protein>
    <submittedName>
        <fullName evidence="2">Uncharacterized protein</fullName>
    </submittedName>
</protein>
<keyword evidence="3" id="KW-1185">Reference proteome</keyword>
<reference evidence="2 3" key="1">
    <citation type="submission" date="2018-11" db="EMBL/GenBank/DDBJ databases">
        <title>Genome assembly of Steccherinum ochraceum LE-BIN_3174, the white-rot fungus of the Steccherinaceae family (The Residual Polyporoid clade, Polyporales, Basidiomycota).</title>
        <authorList>
            <person name="Fedorova T.V."/>
            <person name="Glazunova O.A."/>
            <person name="Landesman E.O."/>
            <person name="Moiseenko K.V."/>
            <person name="Psurtseva N.V."/>
            <person name="Savinova O.S."/>
            <person name="Shakhova N.V."/>
            <person name="Tyazhelova T.V."/>
            <person name="Vasina D.V."/>
        </authorList>
    </citation>
    <scope>NUCLEOTIDE SEQUENCE [LARGE SCALE GENOMIC DNA]</scope>
    <source>
        <strain evidence="2 3">LE-BIN_3174</strain>
    </source>
</reference>
<feature type="region of interest" description="Disordered" evidence="1">
    <location>
        <begin position="1"/>
        <end position="87"/>
    </location>
</feature>
<feature type="compositionally biased region" description="Polar residues" evidence="1">
    <location>
        <begin position="1"/>
        <end position="18"/>
    </location>
</feature>
<feature type="compositionally biased region" description="Basic and acidic residues" evidence="1">
    <location>
        <begin position="42"/>
        <end position="54"/>
    </location>
</feature>
<feature type="region of interest" description="Disordered" evidence="1">
    <location>
        <begin position="362"/>
        <end position="381"/>
    </location>
</feature>
<accession>A0A4R0RJ99</accession>
<dbReference type="PANTHER" id="PTHR34776:SF1">
    <property type="entry name" value="F17F16.3 PROTEIN"/>
    <property type="match status" value="1"/>
</dbReference>
<organism evidence="2 3">
    <name type="scientific">Steccherinum ochraceum</name>
    <dbReference type="NCBI Taxonomy" id="92696"/>
    <lineage>
        <taxon>Eukaryota</taxon>
        <taxon>Fungi</taxon>
        <taxon>Dikarya</taxon>
        <taxon>Basidiomycota</taxon>
        <taxon>Agaricomycotina</taxon>
        <taxon>Agaricomycetes</taxon>
        <taxon>Polyporales</taxon>
        <taxon>Steccherinaceae</taxon>
        <taxon>Steccherinum</taxon>
    </lineage>
</organism>
<gene>
    <name evidence="2" type="ORF">EIP91_006956</name>
</gene>
<dbReference type="Proteomes" id="UP000292702">
    <property type="component" value="Unassembled WGS sequence"/>
</dbReference>
<dbReference type="PANTHER" id="PTHR34776">
    <property type="entry name" value="F17F16.3 PROTEIN"/>
    <property type="match status" value="1"/>
</dbReference>
<proteinExistence type="predicted"/>
<evidence type="ECO:0000313" key="3">
    <source>
        <dbReference type="Proteomes" id="UP000292702"/>
    </source>
</evidence>